<dbReference type="EMBL" id="CM000781">
    <property type="protein sequence ID" value="AQK61385.1"/>
    <property type="molecule type" value="Genomic_DNA"/>
</dbReference>
<protein>
    <submittedName>
        <fullName evidence="1">Uncharacterized protein</fullName>
    </submittedName>
</protein>
<dbReference type="EMBL" id="CM000781">
    <property type="protein sequence ID" value="AQK61394.1"/>
    <property type="molecule type" value="Genomic_DNA"/>
</dbReference>
<dbReference type="AlphaFoldDB" id="A0A1D6GCJ6"/>
<accession>A0A1D6GCJ6</accession>
<gene>
    <name evidence="1" type="ORF">ZEAMMB73_Zm00001d012797</name>
</gene>
<name>A0A1D6GCJ6_MAIZE</name>
<reference evidence="1" key="1">
    <citation type="submission" date="2015-12" db="EMBL/GenBank/DDBJ databases">
        <title>Update maize B73 reference genome by single molecule sequencing technologies.</title>
        <authorList>
            <consortium name="Maize Genome Sequencing Project"/>
            <person name="Ware D."/>
        </authorList>
    </citation>
    <scope>NUCLEOTIDE SEQUENCE</scope>
    <source>
        <tissue evidence="1">Seedling</tissue>
    </source>
</reference>
<organism evidence="1">
    <name type="scientific">Zea mays</name>
    <name type="common">Maize</name>
    <dbReference type="NCBI Taxonomy" id="4577"/>
    <lineage>
        <taxon>Eukaryota</taxon>
        <taxon>Viridiplantae</taxon>
        <taxon>Streptophyta</taxon>
        <taxon>Embryophyta</taxon>
        <taxon>Tracheophyta</taxon>
        <taxon>Spermatophyta</taxon>
        <taxon>Magnoliopsida</taxon>
        <taxon>Liliopsida</taxon>
        <taxon>Poales</taxon>
        <taxon>Poaceae</taxon>
        <taxon>PACMAD clade</taxon>
        <taxon>Panicoideae</taxon>
        <taxon>Andropogonodae</taxon>
        <taxon>Andropogoneae</taxon>
        <taxon>Tripsacinae</taxon>
        <taxon>Zea</taxon>
    </lineage>
</organism>
<evidence type="ECO:0000313" key="1">
    <source>
        <dbReference type="EMBL" id="AQK61394.1"/>
    </source>
</evidence>
<sequence>MGCLLKAMKDSGFMVKKYGDCRFTVTVTELEFKDSASALISFIENFTSKLDDNAKKLKKGDKDWLEPYKKSTVAYLVCHTENKVVLPDDIVKYKQNK</sequence>
<dbReference type="EMBL" id="CM000781">
    <property type="protein sequence ID" value="AQK61399.1"/>
    <property type="molecule type" value="Genomic_DNA"/>
</dbReference>
<dbReference type="EMBL" id="CM000781">
    <property type="protein sequence ID" value="AQK61395.1"/>
    <property type="molecule type" value="Genomic_DNA"/>
</dbReference>
<proteinExistence type="predicted"/>
<dbReference type="EMBL" id="CM000781">
    <property type="protein sequence ID" value="AQK61396.1"/>
    <property type="molecule type" value="Genomic_DNA"/>
</dbReference>